<accession>A0ABQ9YYH9</accession>
<evidence type="ECO:0000313" key="1">
    <source>
        <dbReference type="EMBL" id="KAK4005712.1"/>
    </source>
</evidence>
<comment type="caution">
    <text evidence="1">The sequence shown here is derived from an EMBL/GenBank/DDBJ whole genome shotgun (WGS) entry which is preliminary data.</text>
</comment>
<dbReference type="EMBL" id="JAOYFB010000002">
    <property type="protein sequence ID" value="KAK4005712.1"/>
    <property type="molecule type" value="Genomic_DNA"/>
</dbReference>
<protein>
    <submittedName>
        <fullName evidence="1">Uncharacterized protein</fullName>
    </submittedName>
</protein>
<keyword evidence="2" id="KW-1185">Reference proteome</keyword>
<evidence type="ECO:0000313" key="2">
    <source>
        <dbReference type="Proteomes" id="UP001234178"/>
    </source>
</evidence>
<dbReference type="Proteomes" id="UP001234178">
    <property type="component" value="Unassembled WGS sequence"/>
</dbReference>
<name>A0ABQ9YYH9_9CRUS</name>
<proteinExistence type="predicted"/>
<gene>
    <name evidence="1" type="ORF">OUZ56_010787</name>
</gene>
<reference evidence="1 2" key="1">
    <citation type="journal article" date="2023" name="Nucleic Acids Res.">
        <title>The hologenome of Daphnia magna reveals possible DNA methylation and microbiome-mediated evolution of the host genome.</title>
        <authorList>
            <person name="Chaturvedi A."/>
            <person name="Li X."/>
            <person name="Dhandapani V."/>
            <person name="Marshall H."/>
            <person name="Kissane S."/>
            <person name="Cuenca-Cambronero M."/>
            <person name="Asole G."/>
            <person name="Calvet F."/>
            <person name="Ruiz-Romero M."/>
            <person name="Marangio P."/>
            <person name="Guigo R."/>
            <person name="Rago D."/>
            <person name="Mirbahai L."/>
            <person name="Eastwood N."/>
            <person name="Colbourne J.K."/>
            <person name="Zhou J."/>
            <person name="Mallon E."/>
            <person name="Orsini L."/>
        </authorList>
    </citation>
    <scope>NUCLEOTIDE SEQUENCE [LARGE SCALE GENOMIC DNA]</scope>
    <source>
        <strain evidence="1">LRV0_1</strain>
    </source>
</reference>
<organism evidence="1 2">
    <name type="scientific">Daphnia magna</name>
    <dbReference type="NCBI Taxonomy" id="35525"/>
    <lineage>
        <taxon>Eukaryota</taxon>
        <taxon>Metazoa</taxon>
        <taxon>Ecdysozoa</taxon>
        <taxon>Arthropoda</taxon>
        <taxon>Crustacea</taxon>
        <taxon>Branchiopoda</taxon>
        <taxon>Diplostraca</taxon>
        <taxon>Cladocera</taxon>
        <taxon>Anomopoda</taxon>
        <taxon>Daphniidae</taxon>
        <taxon>Daphnia</taxon>
    </lineage>
</organism>
<sequence>MFNEAGVMGSRWSPAIMDSSFQSIFSISSAIEHIPHRHTTGTFNFMGWAYRERGGEIKLNKLTVKKDWPMKMGVCCSHLSLATCGM</sequence>